<evidence type="ECO:0000313" key="3">
    <source>
        <dbReference type="EMBL" id="ORX00733.1"/>
    </source>
</evidence>
<keyword evidence="1" id="KW-0732">Signal</keyword>
<organism evidence="3 4">
    <name type="scientific">Mycobacterium triplex</name>
    <dbReference type="NCBI Taxonomy" id="47839"/>
    <lineage>
        <taxon>Bacteria</taxon>
        <taxon>Bacillati</taxon>
        <taxon>Actinomycetota</taxon>
        <taxon>Actinomycetes</taxon>
        <taxon>Mycobacteriales</taxon>
        <taxon>Mycobacteriaceae</taxon>
        <taxon>Mycobacterium</taxon>
        <taxon>Mycobacterium simiae complex</taxon>
    </lineage>
</organism>
<keyword evidence="4" id="KW-1185">Reference proteome</keyword>
<proteinExistence type="predicted"/>
<evidence type="ECO:0000259" key="2">
    <source>
        <dbReference type="Pfam" id="PF05305"/>
    </source>
</evidence>
<dbReference type="Pfam" id="PF05305">
    <property type="entry name" value="DUF732"/>
    <property type="match status" value="1"/>
</dbReference>
<feature type="chain" id="PRO_5045107592" description="DUF732 domain-containing protein" evidence="1">
    <location>
        <begin position="23"/>
        <end position="124"/>
    </location>
</feature>
<accession>A0ABX3VYH5</accession>
<protein>
    <recommendedName>
        <fullName evidence="2">DUF732 domain-containing protein</fullName>
    </recommendedName>
</protein>
<comment type="caution">
    <text evidence="3">The sequence shown here is derived from an EMBL/GenBank/DDBJ whole genome shotgun (WGS) entry which is preliminary data.</text>
</comment>
<dbReference type="EMBL" id="LQPY01000034">
    <property type="protein sequence ID" value="ORX00733.1"/>
    <property type="molecule type" value="Genomic_DNA"/>
</dbReference>
<feature type="signal peptide" evidence="1">
    <location>
        <begin position="1"/>
        <end position="22"/>
    </location>
</feature>
<dbReference type="Proteomes" id="UP000193710">
    <property type="component" value="Unassembled WGS sequence"/>
</dbReference>
<sequence>MRRLMMLLSVASTIALAVPAHADPSPSPSPAPDPAADANFLKELKDAGLTFSDPAAAISAGKTVCELVDAGHSDQEIVNNLQLRNPGFAENGAAKFTAIAAGSYCPKYLTGEGRGPKPEGAVGD</sequence>
<reference evidence="3 4" key="1">
    <citation type="submission" date="2016-01" db="EMBL/GenBank/DDBJ databases">
        <title>The new phylogeny of the genus Mycobacterium.</title>
        <authorList>
            <person name="Tarcisio F."/>
            <person name="Conor M."/>
            <person name="Antonella G."/>
            <person name="Elisabetta G."/>
            <person name="Giulia F.S."/>
            <person name="Sara T."/>
            <person name="Anna F."/>
            <person name="Clotilde B."/>
            <person name="Roberto B."/>
            <person name="Veronica D.S."/>
            <person name="Fabio R."/>
            <person name="Monica P."/>
            <person name="Olivier J."/>
            <person name="Enrico T."/>
            <person name="Nicola S."/>
        </authorList>
    </citation>
    <scope>NUCLEOTIDE SEQUENCE [LARGE SCALE GENOMIC DNA]</scope>
    <source>
        <strain evidence="3 4">DSM 44626</strain>
    </source>
</reference>
<evidence type="ECO:0000256" key="1">
    <source>
        <dbReference type="SAM" id="SignalP"/>
    </source>
</evidence>
<name>A0ABX3VYH5_9MYCO</name>
<evidence type="ECO:0000313" key="4">
    <source>
        <dbReference type="Proteomes" id="UP000193710"/>
    </source>
</evidence>
<dbReference type="InterPro" id="IPR007969">
    <property type="entry name" value="DUF732"/>
</dbReference>
<feature type="domain" description="DUF732" evidence="2">
    <location>
        <begin position="36"/>
        <end position="106"/>
    </location>
</feature>
<gene>
    <name evidence="3" type="ORF">AWC29_01950</name>
</gene>
<dbReference type="RefSeq" id="WP_036468320.1">
    <property type="nucleotide sequence ID" value="NZ_HG964446.1"/>
</dbReference>